<feature type="chain" id="PRO_5001520991" evidence="1">
    <location>
        <begin position="24"/>
        <end position="170"/>
    </location>
</feature>
<protein>
    <submittedName>
        <fullName evidence="2">Putative cysteine rich secreted protein</fullName>
    </submittedName>
</protein>
<evidence type="ECO:0000313" key="2">
    <source>
        <dbReference type="EMBL" id="JAC30673.1"/>
    </source>
</evidence>
<accession>A0A023GCK2</accession>
<dbReference type="AlphaFoldDB" id="A0A023GCK2"/>
<sequence>MSRSVSVLAFLVFAYAAVPSCLCSLVTTCQTDADCSNTQRCVVHYNYASSANCESAKYCISVSKTSCSCKAGYTCRLKDCPASPYECLIIENQDTRCGGSQAPTCLSTQICGYKLTGLVCIKCPCYGTHKAVCVTRKSTTSCGANSIVTVDQKGGYTCNGCASAVSVLTG</sequence>
<organism evidence="2">
    <name type="scientific">Amblyomma triste</name>
    <name type="common">Neotropical tick</name>
    <dbReference type="NCBI Taxonomy" id="251400"/>
    <lineage>
        <taxon>Eukaryota</taxon>
        <taxon>Metazoa</taxon>
        <taxon>Ecdysozoa</taxon>
        <taxon>Arthropoda</taxon>
        <taxon>Chelicerata</taxon>
        <taxon>Arachnida</taxon>
        <taxon>Acari</taxon>
        <taxon>Parasitiformes</taxon>
        <taxon>Ixodida</taxon>
        <taxon>Ixodoidea</taxon>
        <taxon>Ixodidae</taxon>
        <taxon>Amblyomminae</taxon>
        <taxon>Amblyomma</taxon>
    </lineage>
</organism>
<name>A0A023GCK2_AMBTT</name>
<proteinExistence type="evidence at transcript level"/>
<dbReference type="EMBL" id="GBBM01004745">
    <property type="protein sequence ID" value="JAC30673.1"/>
    <property type="molecule type" value="mRNA"/>
</dbReference>
<evidence type="ECO:0000256" key="1">
    <source>
        <dbReference type="SAM" id="SignalP"/>
    </source>
</evidence>
<reference evidence="2" key="1">
    <citation type="submission" date="2014-03" db="EMBL/GenBank/DDBJ databases">
        <title>The sialotranscriptome of Amblyomma triste, Amblyomma parvum and Amblyomma cajennense ticks, uncovered by 454-based RNA-seq.</title>
        <authorList>
            <person name="Garcia G.R."/>
            <person name="Gardinassi L.G."/>
            <person name="Ribeiro J.M."/>
            <person name="Anatriello E."/>
            <person name="Ferreira B.R."/>
            <person name="Moreira H.N."/>
            <person name="Mafra C."/>
            <person name="Olegario M.M."/>
            <person name="Szabo P.J."/>
            <person name="Miranda-Santos I.K."/>
            <person name="Maruyama S.R."/>
        </authorList>
    </citation>
    <scope>NUCLEOTIDE SEQUENCE</scope>
    <source>
        <strain evidence="2">Mato Grasso do Sul</strain>
        <tissue evidence="2">Salivary glands</tissue>
    </source>
</reference>
<feature type="signal peptide" evidence="1">
    <location>
        <begin position="1"/>
        <end position="23"/>
    </location>
</feature>
<keyword evidence="1" id="KW-0732">Signal</keyword>